<reference evidence="1" key="1">
    <citation type="submission" date="2020-05" db="EMBL/GenBank/DDBJ databases">
        <authorList>
            <person name="Chiriac C."/>
            <person name="Salcher M."/>
            <person name="Ghai R."/>
            <person name="Kavagutti S V."/>
        </authorList>
    </citation>
    <scope>NUCLEOTIDE SEQUENCE</scope>
</reference>
<proteinExistence type="predicted"/>
<dbReference type="AlphaFoldDB" id="A0A6J6TB29"/>
<evidence type="ECO:0000313" key="1">
    <source>
        <dbReference type="EMBL" id="CAB4744336.1"/>
    </source>
</evidence>
<gene>
    <name evidence="1" type="ORF">UFOPK2786_00956</name>
</gene>
<dbReference type="EMBL" id="CAEZYW010000138">
    <property type="protein sequence ID" value="CAB4744336.1"/>
    <property type="molecule type" value="Genomic_DNA"/>
</dbReference>
<sequence>MDPHRVEVLDGADDDDVVAVIAHELELVLLPAEDGLLEEHLGGRTRLQARAGDSVQVGFVIGHPGAGASHGERGPDDDRVAQILDCGQAVIERVAYRRACALCPDVGNDPLEGFTVLAALDGVDVGTDQLDAVTLERAALVQCDRRVERRLATEGRQDRIGPLLGNDALDELRRDRLDVRGVGELGVGHDGRRIGVHEDDPEPLISQDPACLRARVVELAGLSDDDRA</sequence>
<protein>
    <submittedName>
        <fullName evidence="1">Unannotated protein</fullName>
    </submittedName>
</protein>
<accession>A0A6J6TB29</accession>
<organism evidence="1">
    <name type="scientific">freshwater metagenome</name>
    <dbReference type="NCBI Taxonomy" id="449393"/>
    <lineage>
        <taxon>unclassified sequences</taxon>
        <taxon>metagenomes</taxon>
        <taxon>ecological metagenomes</taxon>
    </lineage>
</organism>
<name>A0A6J6TB29_9ZZZZ</name>